<evidence type="ECO:0000256" key="2">
    <source>
        <dbReference type="ARBA" id="ARBA00023125"/>
    </source>
</evidence>
<proteinExistence type="predicted"/>
<evidence type="ECO:0000259" key="5">
    <source>
        <dbReference type="PROSITE" id="PS51118"/>
    </source>
</evidence>
<dbReference type="EMBL" id="CP089984">
    <property type="protein sequence ID" value="WXB16754.1"/>
    <property type="molecule type" value="Genomic_DNA"/>
</dbReference>
<dbReference type="InterPro" id="IPR036390">
    <property type="entry name" value="WH_DNA-bd_sf"/>
</dbReference>
<organism evidence="6 7">
    <name type="scientific">Pendulispora albinea</name>
    <dbReference type="NCBI Taxonomy" id="2741071"/>
    <lineage>
        <taxon>Bacteria</taxon>
        <taxon>Pseudomonadati</taxon>
        <taxon>Myxococcota</taxon>
        <taxon>Myxococcia</taxon>
        <taxon>Myxococcales</taxon>
        <taxon>Sorangiineae</taxon>
        <taxon>Pendulisporaceae</taxon>
        <taxon>Pendulispora</taxon>
    </lineage>
</organism>
<accession>A0ABZ2M4N2</accession>
<name>A0ABZ2M4N2_9BACT</name>
<reference evidence="6 7" key="1">
    <citation type="submission" date="2021-12" db="EMBL/GenBank/DDBJ databases">
        <title>Discovery of the Pendulisporaceae a myxobacterial family with distinct sporulation behavior and unique specialized metabolism.</title>
        <authorList>
            <person name="Garcia R."/>
            <person name="Popoff A."/>
            <person name="Bader C.D."/>
            <person name="Loehr J."/>
            <person name="Walesch S."/>
            <person name="Walt C."/>
            <person name="Boldt J."/>
            <person name="Bunk B."/>
            <person name="Haeckl F.J.F.P.J."/>
            <person name="Gunesch A.P."/>
            <person name="Birkelbach J."/>
            <person name="Nuebel U."/>
            <person name="Pietschmann T."/>
            <person name="Bach T."/>
            <person name="Mueller R."/>
        </authorList>
    </citation>
    <scope>NUCLEOTIDE SEQUENCE [LARGE SCALE GENOMIC DNA]</scope>
    <source>
        <strain evidence="6 7">MSr11954</strain>
    </source>
</reference>
<dbReference type="PANTHER" id="PTHR33204:SF18">
    <property type="entry name" value="TRANSCRIPTIONAL REGULATORY PROTEIN"/>
    <property type="match status" value="1"/>
</dbReference>
<dbReference type="Gene3D" id="1.10.10.10">
    <property type="entry name" value="Winged helix-like DNA-binding domain superfamily/Winged helix DNA-binding domain"/>
    <property type="match status" value="1"/>
</dbReference>
<feature type="region of interest" description="Disordered" evidence="4">
    <location>
        <begin position="166"/>
        <end position="248"/>
    </location>
</feature>
<keyword evidence="1" id="KW-0805">Transcription regulation</keyword>
<dbReference type="InterPro" id="IPR002577">
    <property type="entry name" value="HTH_HxlR"/>
</dbReference>
<dbReference type="Pfam" id="PF01638">
    <property type="entry name" value="HxlR"/>
    <property type="match status" value="1"/>
</dbReference>
<dbReference type="PANTHER" id="PTHR33204">
    <property type="entry name" value="TRANSCRIPTIONAL REGULATOR, MARR FAMILY"/>
    <property type="match status" value="1"/>
</dbReference>
<evidence type="ECO:0000313" key="6">
    <source>
        <dbReference type="EMBL" id="WXB16754.1"/>
    </source>
</evidence>
<dbReference type="Proteomes" id="UP001370348">
    <property type="component" value="Chromosome"/>
</dbReference>
<evidence type="ECO:0000313" key="7">
    <source>
        <dbReference type="Proteomes" id="UP001370348"/>
    </source>
</evidence>
<dbReference type="PROSITE" id="PS51118">
    <property type="entry name" value="HTH_HXLR"/>
    <property type="match status" value="1"/>
</dbReference>
<keyword evidence="7" id="KW-1185">Reference proteome</keyword>
<dbReference type="InterPro" id="IPR036388">
    <property type="entry name" value="WH-like_DNA-bd_sf"/>
</dbReference>
<feature type="compositionally biased region" description="Low complexity" evidence="4">
    <location>
        <begin position="175"/>
        <end position="184"/>
    </location>
</feature>
<evidence type="ECO:0000256" key="3">
    <source>
        <dbReference type="ARBA" id="ARBA00023163"/>
    </source>
</evidence>
<keyword evidence="3" id="KW-0804">Transcription</keyword>
<gene>
    <name evidence="6" type="ORF">LZC94_05620</name>
</gene>
<feature type="compositionally biased region" description="Low complexity" evidence="4">
    <location>
        <begin position="212"/>
        <end position="226"/>
    </location>
</feature>
<dbReference type="SUPFAM" id="SSF46785">
    <property type="entry name" value="Winged helix' DNA-binding domain"/>
    <property type="match status" value="1"/>
</dbReference>
<keyword evidence="2" id="KW-0238">DNA-binding</keyword>
<dbReference type="RefSeq" id="WP_394826384.1">
    <property type="nucleotide sequence ID" value="NZ_CP089984.1"/>
</dbReference>
<sequence>MKHSTIAPHPFAKFHCSIARTLEQLEPSWTPLILRDVFFGLRRFDGLCKDLGIATNTLTARLEALVAKGILERAPYRDHPVRYEYRPTTKGADLFPVVLSLLRWGDAWTSEPEGAPVKLRHVPCGEATQAEVVCNVCGDVLRLDNVTVHAGPGARIAPGTAVLAAQLPPEPTTPSPGETPAAAGRPRRNRFRLRESFGPSMPPPMEPANDVQYPKSPQSAAAAQKQRVLPRMSDEPQNDIEPQIQSGQ</sequence>
<protein>
    <submittedName>
        <fullName evidence="6">Helix-turn-helix transcriptional regulator</fullName>
    </submittedName>
</protein>
<evidence type="ECO:0000256" key="1">
    <source>
        <dbReference type="ARBA" id="ARBA00023015"/>
    </source>
</evidence>
<evidence type="ECO:0000256" key="4">
    <source>
        <dbReference type="SAM" id="MobiDB-lite"/>
    </source>
</evidence>
<feature type="domain" description="HTH hxlR-type" evidence="5">
    <location>
        <begin position="16"/>
        <end position="113"/>
    </location>
</feature>